<sequence length="256" mass="29230">MVALREWLFRIWYWYVSNVDKKGEVLFMNYGYSNPEMPVSLNAEDIPNKYSAQLYHLIGSATDLKGKDIVEVGCGRGGGLSYIVNTFSPATALGVDLNKRAAKFCSKHHNKQGLSFAQGDAQDLSFIADGSFDAIINVESSHRYPRMDLFLKEVHRVLRPGGYFLYTDFRYDHEMTELKQQLAATGMVIHKEIMITDNVVQALEADDQRKRVLVKKLAPRLIHKVALNFAGTIGSKTYNQFATHKYEYYHFVMQKN</sequence>
<accession>A0A1G6H9E1</accession>
<evidence type="ECO:0000313" key="4">
    <source>
        <dbReference type="Proteomes" id="UP000199452"/>
    </source>
</evidence>
<name>A0A1G6H9E1_9BACT</name>
<dbReference type="EMBL" id="FMYP01000008">
    <property type="protein sequence ID" value="SDB90907.1"/>
    <property type="molecule type" value="Genomic_DNA"/>
</dbReference>
<keyword evidence="4" id="KW-1185">Reference proteome</keyword>
<dbReference type="STRING" id="1640674.SAMN05216323_100861"/>
<dbReference type="InterPro" id="IPR013216">
    <property type="entry name" value="Methyltransf_11"/>
</dbReference>
<proteinExistence type="predicted"/>
<organism evidence="3 4">
    <name type="scientific">Williamwhitmania taraxaci</name>
    <dbReference type="NCBI Taxonomy" id="1640674"/>
    <lineage>
        <taxon>Bacteria</taxon>
        <taxon>Pseudomonadati</taxon>
        <taxon>Bacteroidota</taxon>
        <taxon>Bacteroidia</taxon>
        <taxon>Bacteroidales</taxon>
        <taxon>Williamwhitmaniaceae</taxon>
        <taxon>Williamwhitmania</taxon>
    </lineage>
</organism>
<evidence type="ECO:0000259" key="2">
    <source>
        <dbReference type="Pfam" id="PF08241"/>
    </source>
</evidence>
<dbReference type="GO" id="GO:0016126">
    <property type="term" value="P:sterol biosynthetic process"/>
    <property type="evidence" value="ECO:0007669"/>
    <property type="project" value="TreeGrafter"/>
</dbReference>
<feature type="domain" description="Methyltransferase type 11" evidence="2">
    <location>
        <begin position="70"/>
        <end position="165"/>
    </location>
</feature>
<dbReference type="RefSeq" id="WP_092435936.1">
    <property type="nucleotide sequence ID" value="NZ_FMYP01000008.1"/>
</dbReference>
<dbReference type="PANTHER" id="PTHR44068">
    <property type="entry name" value="ZGC:194242"/>
    <property type="match status" value="1"/>
</dbReference>
<dbReference type="AlphaFoldDB" id="A0A1G6H9E1"/>
<protein>
    <submittedName>
        <fullName evidence="3">Methyltransferase domain-containing protein</fullName>
    </submittedName>
</protein>
<dbReference type="PANTHER" id="PTHR44068:SF1">
    <property type="entry name" value="HYPOTHETICAL LOC100005854"/>
    <property type="match status" value="1"/>
</dbReference>
<dbReference type="OrthoDB" id="9770553at2"/>
<dbReference type="Gene3D" id="3.40.50.150">
    <property type="entry name" value="Vaccinia Virus protein VP39"/>
    <property type="match status" value="1"/>
</dbReference>
<keyword evidence="1 3" id="KW-0808">Transferase</keyword>
<dbReference type="Proteomes" id="UP000199452">
    <property type="component" value="Unassembled WGS sequence"/>
</dbReference>
<evidence type="ECO:0000256" key="1">
    <source>
        <dbReference type="ARBA" id="ARBA00022679"/>
    </source>
</evidence>
<evidence type="ECO:0000313" key="3">
    <source>
        <dbReference type="EMBL" id="SDB90907.1"/>
    </source>
</evidence>
<dbReference type="GO" id="GO:0003838">
    <property type="term" value="F:sterol 24-C-methyltransferase activity"/>
    <property type="evidence" value="ECO:0007669"/>
    <property type="project" value="TreeGrafter"/>
</dbReference>
<dbReference type="Pfam" id="PF08241">
    <property type="entry name" value="Methyltransf_11"/>
    <property type="match status" value="1"/>
</dbReference>
<dbReference type="GO" id="GO:0032259">
    <property type="term" value="P:methylation"/>
    <property type="evidence" value="ECO:0007669"/>
    <property type="project" value="UniProtKB-KW"/>
</dbReference>
<keyword evidence="3" id="KW-0489">Methyltransferase</keyword>
<dbReference type="SUPFAM" id="SSF53335">
    <property type="entry name" value="S-adenosyl-L-methionine-dependent methyltransferases"/>
    <property type="match status" value="1"/>
</dbReference>
<dbReference type="InterPro" id="IPR029063">
    <property type="entry name" value="SAM-dependent_MTases_sf"/>
</dbReference>
<dbReference type="CDD" id="cd02440">
    <property type="entry name" value="AdoMet_MTases"/>
    <property type="match status" value="1"/>
</dbReference>
<dbReference type="InterPro" id="IPR050447">
    <property type="entry name" value="Erg6_SMT_methyltransf"/>
</dbReference>
<gene>
    <name evidence="3" type="ORF">SAMN05216323_100861</name>
</gene>
<reference evidence="3 4" key="1">
    <citation type="submission" date="2016-09" db="EMBL/GenBank/DDBJ databases">
        <authorList>
            <person name="Capua I."/>
            <person name="De Benedictis P."/>
            <person name="Joannis T."/>
            <person name="Lombin L.H."/>
            <person name="Cattoli G."/>
        </authorList>
    </citation>
    <scope>NUCLEOTIDE SEQUENCE [LARGE SCALE GENOMIC DNA]</scope>
    <source>
        <strain evidence="3 4">A7P-90m</strain>
    </source>
</reference>